<gene>
    <name evidence="3" type="ORF">ACFSAH_19775</name>
</gene>
<reference evidence="4" key="1">
    <citation type="journal article" date="2019" name="Int. J. Syst. Evol. Microbiol.">
        <title>The Global Catalogue of Microorganisms (GCM) 10K type strain sequencing project: providing services to taxonomists for standard genome sequencing and annotation.</title>
        <authorList>
            <consortium name="The Broad Institute Genomics Platform"/>
            <consortium name="The Broad Institute Genome Sequencing Center for Infectious Disease"/>
            <person name="Wu L."/>
            <person name="Ma J."/>
        </authorList>
    </citation>
    <scope>NUCLEOTIDE SEQUENCE [LARGE SCALE GENOMIC DNA]</scope>
    <source>
        <strain evidence="4">CCUG 53762</strain>
    </source>
</reference>
<evidence type="ECO:0000256" key="1">
    <source>
        <dbReference type="SAM" id="SignalP"/>
    </source>
</evidence>
<dbReference type="Proteomes" id="UP001597118">
    <property type="component" value="Unassembled WGS sequence"/>
</dbReference>
<dbReference type="InterPro" id="IPR001375">
    <property type="entry name" value="Peptidase_S9_cat"/>
</dbReference>
<dbReference type="GO" id="GO:0016787">
    <property type="term" value="F:hydrolase activity"/>
    <property type="evidence" value="ECO:0007669"/>
    <property type="project" value="UniProtKB-KW"/>
</dbReference>
<dbReference type="EC" id="3.4.-.-" evidence="3"/>
<dbReference type="SUPFAM" id="SSF53474">
    <property type="entry name" value="alpha/beta-Hydrolases"/>
    <property type="match status" value="1"/>
</dbReference>
<evidence type="ECO:0000313" key="3">
    <source>
        <dbReference type="EMBL" id="MFD1632120.1"/>
    </source>
</evidence>
<name>A0ABW4IJ07_9SPHI</name>
<sequence length="380" mass="43930">MKNKICIIFLMISAISFVAYSQGNSNSKEELWGKISPYFSVPSEFSGQYGNYKSLLKFYNGDTVLTKNDWRKRRNEIYTKWNDMMGKWPNLIQKQKMKILDTEQKEGYTKYRISFKWTPTEETEAYLLVPKLNKKKYPAVVTTFYEPKTAIGEGKPNRDFALQLVKRGFVALSIGTTKASQDRTYSLYYPSIQNAKVQPLSMLAYAAANSWYLLSDLPYVDNKRIGIMGHSFGGKWAMFGSCLFDKFACAVWSDPGVVFDEDKGSLVNYWEPWYLGYYPTPWENVWRKKGNIEGAKGLYPRLLKENHDLHEIMALMAPRPFLVSGGASDQPVRWTALNHVTKINKLLGVENRVAMQNRVLHEPNNYSNSIAYDFFEYFLK</sequence>
<feature type="domain" description="Peptidase S9 prolyl oligopeptidase catalytic" evidence="2">
    <location>
        <begin position="212"/>
        <end position="284"/>
    </location>
</feature>
<evidence type="ECO:0000259" key="2">
    <source>
        <dbReference type="Pfam" id="PF00326"/>
    </source>
</evidence>
<dbReference type="InterPro" id="IPR025890">
    <property type="entry name" value="Abhydrolase_bac"/>
</dbReference>
<dbReference type="EMBL" id="JBHUDG010000051">
    <property type="protein sequence ID" value="MFD1632120.1"/>
    <property type="molecule type" value="Genomic_DNA"/>
</dbReference>
<protein>
    <submittedName>
        <fullName evidence="3">Alpha/beta hydrolase family protein</fullName>
        <ecNumber evidence="3">3.4.-.-</ecNumber>
    </submittedName>
</protein>
<evidence type="ECO:0000313" key="4">
    <source>
        <dbReference type="Proteomes" id="UP001597118"/>
    </source>
</evidence>
<keyword evidence="3" id="KW-0378">Hydrolase</keyword>
<proteinExistence type="predicted"/>
<accession>A0ABW4IJ07</accession>
<keyword evidence="4" id="KW-1185">Reference proteome</keyword>
<dbReference type="Pfam" id="PF12715">
    <property type="entry name" value="Abhydrolase_7"/>
    <property type="match status" value="1"/>
</dbReference>
<dbReference type="InterPro" id="IPR029058">
    <property type="entry name" value="AB_hydrolase_fold"/>
</dbReference>
<comment type="caution">
    <text evidence="3">The sequence shown here is derived from an EMBL/GenBank/DDBJ whole genome shotgun (WGS) entry which is preliminary data.</text>
</comment>
<dbReference type="RefSeq" id="WP_379664441.1">
    <property type="nucleotide sequence ID" value="NZ_JBHUDG010000051.1"/>
</dbReference>
<keyword evidence="1" id="KW-0732">Signal</keyword>
<dbReference type="Pfam" id="PF00326">
    <property type="entry name" value="Peptidase_S9"/>
    <property type="match status" value="1"/>
</dbReference>
<dbReference type="Gene3D" id="3.40.50.1820">
    <property type="entry name" value="alpha/beta hydrolase"/>
    <property type="match status" value="1"/>
</dbReference>
<feature type="chain" id="PRO_5045458227" evidence="1">
    <location>
        <begin position="22"/>
        <end position="380"/>
    </location>
</feature>
<feature type="signal peptide" evidence="1">
    <location>
        <begin position="1"/>
        <end position="21"/>
    </location>
</feature>
<organism evidence="3 4">
    <name type="scientific">Pseudopedobacter beijingensis</name>
    <dbReference type="NCBI Taxonomy" id="1207056"/>
    <lineage>
        <taxon>Bacteria</taxon>
        <taxon>Pseudomonadati</taxon>
        <taxon>Bacteroidota</taxon>
        <taxon>Sphingobacteriia</taxon>
        <taxon>Sphingobacteriales</taxon>
        <taxon>Sphingobacteriaceae</taxon>
        <taxon>Pseudopedobacter</taxon>
    </lineage>
</organism>